<dbReference type="GO" id="GO:0006412">
    <property type="term" value="P:translation"/>
    <property type="evidence" value="ECO:0007669"/>
    <property type="project" value="TreeGrafter"/>
</dbReference>
<dbReference type="Pfam" id="PF17384">
    <property type="entry name" value="DUF150_C"/>
    <property type="match status" value="1"/>
</dbReference>
<organism evidence="6 7">
    <name type="scientific">Acidiphilium acidophilum</name>
    <name type="common">Thiobacillus acidophilus</name>
    <dbReference type="NCBI Taxonomy" id="76588"/>
    <lineage>
        <taxon>Bacteria</taxon>
        <taxon>Pseudomonadati</taxon>
        <taxon>Pseudomonadota</taxon>
        <taxon>Alphaproteobacteria</taxon>
        <taxon>Acetobacterales</taxon>
        <taxon>Acidocellaceae</taxon>
        <taxon>Acidiphilium</taxon>
    </lineage>
</organism>
<evidence type="ECO:0000256" key="1">
    <source>
        <dbReference type="ARBA" id="ARBA00022490"/>
    </source>
</evidence>
<evidence type="ECO:0000259" key="4">
    <source>
        <dbReference type="Pfam" id="PF02576"/>
    </source>
</evidence>
<keyword evidence="7" id="KW-1185">Reference proteome</keyword>
<dbReference type="PANTHER" id="PTHR33867:SF1">
    <property type="entry name" value="RIBOSOME MATURATION FACTOR RIMP"/>
    <property type="match status" value="1"/>
</dbReference>
<dbReference type="EMBL" id="JAWXYB010000018">
    <property type="protein sequence ID" value="MDX5929987.1"/>
    <property type="molecule type" value="Genomic_DNA"/>
</dbReference>
<dbReference type="NCBIfam" id="NF000932">
    <property type="entry name" value="PRK00092.2-5"/>
    <property type="match status" value="1"/>
</dbReference>
<dbReference type="CDD" id="cd01734">
    <property type="entry name" value="YlxS_C"/>
    <property type="match status" value="1"/>
</dbReference>
<name>A0AAW9DMZ9_ACIAO</name>
<comment type="caution">
    <text evidence="6">The sequence shown here is derived from an EMBL/GenBank/DDBJ whole genome shotgun (WGS) entry which is preliminary data.</text>
</comment>
<dbReference type="PANTHER" id="PTHR33867">
    <property type="entry name" value="RIBOSOME MATURATION FACTOR RIMP"/>
    <property type="match status" value="1"/>
</dbReference>
<dbReference type="Proteomes" id="UP001279553">
    <property type="component" value="Unassembled WGS sequence"/>
</dbReference>
<comment type="function">
    <text evidence="3">Required for maturation of 30S ribosomal subunits.</text>
</comment>
<evidence type="ECO:0000259" key="5">
    <source>
        <dbReference type="Pfam" id="PF17384"/>
    </source>
</evidence>
<feature type="domain" description="Ribosome maturation factor RimP C-terminal" evidence="5">
    <location>
        <begin position="102"/>
        <end position="167"/>
    </location>
</feature>
<dbReference type="GO" id="GO:0000028">
    <property type="term" value="P:ribosomal small subunit assembly"/>
    <property type="evidence" value="ECO:0007669"/>
    <property type="project" value="TreeGrafter"/>
</dbReference>
<dbReference type="InterPro" id="IPR028989">
    <property type="entry name" value="RimP_N"/>
</dbReference>
<dbReference type="SUPFAM" id="SSF74942">
    <property type="entry name" value="YhbC-like, C-terminal domain"/>
    <property type="match status" value="1"/>
</dbReference>
<dbReference type="InterPro" id="IPR003728">
    <property type="entry name" value="Ribosome_maturation_RimP"/>
</dbReference>
<keyword evidence="2 3" id="KW-0690">Ribosome biogenesis</keyword>
<comment type="similarity">
    <text evidence="3">Belongs to the RimP family.</text>
</comment>
<dbReference type="Pfam" id="PF02576">
    <property type="entry name" value="RimP_N"/>
    <property type="match status" value="1"/>
</dbReference>
<dbReference type="InterPro" id="IPR036847">
    <property type="entry name" value="RimP_C_sf"/>
</dbReference>
<evidence type="ECO:0000256" key="3">
    <source>
        <dbReference type="HAMAP-Rule" id="MF_01077"/>
    </source>
</evidence>
<sequence length="182" mass="19965">MILIRVDCLNQTRPQHTGLEGRIADLIAPGLESIGYELVRVTIMGKQTPTVQIMADRADQTQLSLDDCERISHLVSAVLDVDDPISTAWTLEVSSTGIDRPLTRVKDWNRFAGHLAKIEMDVPIAAGRKRVTATVLSADDTAARVKLDTGETVDLPHHDIRKAKLVLTEDLIKATETPSPPN</sequence>
<dbReference type="HAMAP" id="MF_01077">
    <property type="entry name" value="RimP"/>
    <property type="match status" value="1"/>
</dbReference>
<keyword evidence="1 3" id="KW-0963">Cytoplasm</keyword>
<dbReference type="SUPFAM" id="SSF75420">
    <property type="entry name" value="YhbC-like, N-terminal domain"/>
    <property type="match status" value="1"/>
</dbReference>
<dbReference type="RefSeq" id="WP_319612962.1">
    <property type="nucleotide sequence ID" value="NZ_JAWXYB010000018.1"/>
</dbReference>
<accession>A0AAW9DMZ9</accession>
<feature type="domain" description="Ribosome maturation factor RimP N-terminal" evidence="4">
    <location>
        <begin position="26"/>
        <end position="99"/>
    </location>
</feature>
<evidence type="ECO:0000256" key="2">
    <source>
        <dbReference type="ARBA" id="ARBA00022517"/>
    </source>
</evidence>
<proteinExistence type="inferred from homology"/>
<comment type="subcellular location">
    <subcellularLocation>
        <location evidence="3">Cytoplasm</location>
    </subcellularLocation>
</comment>
<dbReference type="InterPro" id="IPR035956">
    <property type="entry name" value="RimP_N_sf"/>
</dbReference>
<dbReference type="AlphaFoldDB" id="A0AAW9DMZ9"/>
<reference evidence="6 7" key="1">
    <citation type="submission" date="2023-11" db="EMBL/GenBank/DDBJ databases">
        <title>MicrobeMod: A computational toolkit for identifying prokaryotic methylation and restriction-modification with nanopore sequencing.</title>
        <authorList>
            <person name="Crits-Christoph A."/>
            <person name="Kang S.C."/>
            <person name="Lee H."/>
            <person name="Ostrov N."/>
        </authorList>
    </citation>
    <scope>NUCLEOTIDE SEQUENCE [LARGE SCALE GENOMIC DNA]</scope>
    <source>
        <strain evidence="6 7">DSMZ 700</strain>
    </source>
</reference>
<dbReference type="GO" id="GO:0005829">
    <property type="term" value="C:cytosol"/>
    <property type="evidence" value="ECO:0007669"/>
    <property type="project" value="TreeGrafter"/>
</dbReference>
<gene>
    <name evidence="3 6" type="primary">rimP</name>
    <name evidence="6" type="ORF">SIL87_04310</name>
</gene>
<evidence type="ECO:0000313" key="7">
    <source>
        <dbReference type="Proteomes" id="UP001279553"/>
    </source>
</evidence>
<dbReference type="Gene3D" id="3.30.300.70">
    <property type="entry name" value="RimP-like superfamily, N-terminal"/>
    <property type="match status" value="1"/>
</dbReference>
<dbReference type="InterPro" id="IPR028998">
    <property type="entry name" value="RimP_C"/>
</dbReference>
<evidence type="ECO:0000313" key="6">
    <source>
        <dbReference type="EMBL" id="MDX5929987.1"/>
    </source>
</evidence>
<protein>
    <recommendedName>
        <fullName evidence="3">Ribosome maturation factor RimP</fullName>
    </recommendedName>
</protein>